<protein>
    <submittedName>
        <fullName evidence="5">Helix-turn-helix domain-containing protein</fullName>
    </submittedName>
</protein>
<evidence type="ECO:0000256" key="2">
    <source>
        <dbReference type="ARBA" id="ARBA00023125"/>
    </source>
</evidence>
<evidence type="ECO:0000313" key="5">
    <source>
        <dbReference type="EMBL" id="NMG26483.1"/>
    </source>
</evidence>
<comment type="caution">
    <text evidence="5">The sequence shown here is derived from an EMBL/GenBank/DDBJ whole genome shotgun (WGS) entry which is preliminary data.</text>
</comment>
<evidence type="ECO:0000313" key="6">
    <source>
        <dbReference type="Proteomes" id="UP000615989"/>
    </source>
</evidence>
<dbReference type="SMART" id="SM00342">
    <property type="entry name" value="HTH_ARAC"/>
    <property type="match status" value="1"/>
</dbReference>
<organism evidence="5 6">
    <name type="scientific">Aromatoleum anaerobium</name>
    <dbReference type="NCBI Taxonomy" id="182180"/>
    <lineage>
        <taxon>Bacteria</taxon>
        <taxon>Pseudomonadati</taxon>
        <taxon>Pseudomonadota</taxon>
        <taxon>Betaproteobacteria</taxon>
        <taxon>Rhodocyclales</taxon>
        <taxon>Rhodocyclaceae</taxon>
        <taxon>Aromatoleum</taxon>
    </lineage>
</organism>
<sequence length="349" mass="38191">MEALAMTAESDDPALAGDDAFSAVQLDTRDADDHASCLQHWRQRYDQLSAGAFAGKFEEFWFGNVQVFRERTNQVVHEIGSAWEGSRTVGVPVALDGTGWYCGEACGLDSLITLRGGDDLDYRTPRVHDVVAVTTDTQAFSDYAAQVEHRDIEAEIGNRRVIAATPEQATTLRSFLLTVISSLEATPELLRHPQMRKGLEQAIYASLLAAISGAPDAARAPTPGRGRQLIVDRAREYMSAHIDEPITVADLCTELEVSRRTLQYSFQDILNLNPVSFLRALRLNGVRRALKNAEHGHAAVADIAAQWGFWHLSHFAADYRTMFGELPSETLRSTGSSANRASCALGGTA</sequence>
<keyword evidence="1" id="KW-0805">Transcription regulation</keyword>
<dbReference type="PROSITE" id="PS00041">
    <property type="entry name" value="HTH_ARAC_FAMILY_1"/>
    <property type="match status" value="1"/>
</dbReference>
<dbReference type="InterPro" id="IPR009057">
    <property type="entry name" value="Homeodomain-like_sf"/>
</dbReference>
<dbReference type="Pfam" id="PF12833">
    <property type="entry name" value="HTH_18"/>
    <property type="match status" value="1"/>
</dbReference>
<gene>
    <name evidence="5" type="ORF">GO606_17560</name>
</gene>
<evidence type="ECO:0000256" key="3">
    <source>
        <dbReference type="ARBA" id="ARBA00023163"/>
    </source>
</evidence>
<proteinExistence type="predicted"/>
<dbReference type="PANTHER" id="PTHR46796:SF12">
    <property type="entry name" value="HTH-TYPE DNA-BINDING TRANSCRIPTIONAL ACTIVATOR EUTR"/>
    <property type="match status" value="1"/>
</dbReference>
<dbReference type="InterPro" id="IPR018060">
    <property type="entry name" value="HTH_AraC"/>
</dbReference>
<keyword evidence="3" id="KW-0804">Transcription</keyword>
<dbReference type="Proteomes" id="UP000615989">
    <property type="component" value="Unassembled WGS sequence"/>
</dbReference>
<dbReference type="PANTHER" id="PTHR46796">
    <property type="entry name" value="HTH-TYPE TRANSCRIPTIONAL ACTIVATOR RHAS-RELATED"/>
    <property type="match status" value="1"/>
</dbReference>
<dbReference type="EMBL" id="WTVG01000073">
    <property type="protein sequence ID" value="NMG26483.1"/>
    <property type="molecule type" value="Genomic_DNA"/>
</dbReference>
<name>A0ABX1PRJ3_9RHOO</name>
<dbReference type="InterPro" id="IPR050204">
    <property type="entry name" value="AraC_XylS_family_regulators"/>
</dbReference>
<reference evidence="5" key="1">
    <citation type="submission" date="2019-12" db="EMBL/GenBank/DDBJ databases">
        <title>Comparative genomics gives insights into the taxonomy of the Azoarcus-Aromatoleum group and reveals separate origins of nif in the plant-associated Azoarcus and non-plant-associated Aromatoleum sub-groups.</title>
        <authorList>
            <person name="Lafos M."/>
            <person name="Maluk M."/>
            <person name="Batista M."/>
            <person name="Junghare M."/>
            <person name="Carmona M."/>
            <person name="Faoro H."/>
            <person name="Cruz L.M."/>
            <person name="Battistoni F."/>
            <person name="De Souza E."/>
            <person name="Pedrosa F."/>
            <person name="Chen W.-M."/>
            <person name="Poole P.S."/>
            <person name="Dixon R.A."/>
            <person name="James E.K."/>
        </authorList>
    </citation>
    <scope>NUCLEOTIDE SEQUENCE</scope>
    <source>
        <strain evidence="5">LuFRes1</strain>
    </source>
</reference>
<keyword evidence="2" id="KW-0238">DNA-binding</keyword>
<dbReference type="SUPFAM" id="SSF46689">
    <property type="entry name" value="Homeodomain-like"/>
    <property type="match status" value="2"/>
</dbReference>
<keyword evidence="6" id="KW-1185">Reference proteome</keyword>
<dbReference type="PROSITE" id="PS01124">
    <property type="entry name" value="HTH_ARAC_FAMILY_2"/>
    <property type="match status" value="1"/>
</dbReference>
<feature type="domain" description="HTH araC/xylS-type" evidence="4">
    <location>
        <begin position="232"/>
        <end position="333"/>
    </location>
</feature>
<evidence type="ECO:0000256" key="1">
    <source>
        <dbReference type="ARBA" id="ARBA00023015"/>
    </source>
</evidence>
<dbReference type="RefSeq" id="WP_169119804.1">
    <property type="nucleotide sequence ID" value="NZ_WTVG02000036.1"/>
</dbReference>
<evidence type="ECO:0000259" key="4">
    <source>
        <dbReference type="PROSITE" id="PS01124"/>
    </source>
</evidence>
<dbReference type="InterPro" id="IPR018062">
    <property type="entry name" value="HTH_AraC-typ_CS"/>
</dbReference>
<dbReference type="Gene3D" id="1.10.10.60">
    <property type="entry name" value="Homeodomain-like"/>
    <property type="match status" value="1"/>
</dbReference>
<accession>A0ABX1PRJ3</accession>